<name>A0A9P5XTP0_9AGAR</name>
<dbReference type="Proteomes" id="UP000807353">
    <property type="component" value="Unassembled WGS sequence"/>
</dbReference>
<protein>
    <submittedName>
        <fullName evidence="1">Uncharacterized protein</fullName>
    </submittedName>
</protein>
<keyword evidence="2" id="KW-1185">Reference proteome</keyword>
<dbReference type="EMBL" id="MU150410">
    <property type="protein sequence ID" value="KAF9456660.1"/>
    <property type="molecule type" value="Genomic_DNA"/>
</dbReference>
<evidence type="ECO:0000313" key="1">
    <source>
        <dbReference type="EMBL" id="KAF9456660.1"/>
    </source>
</evidence>
<reference evidence="1" key="1">
    <citation type="submission" date="2020-11" db="EMBL/GenBank/DDBJ databases">
        <authorList>
            <consortium name="DOE Joint Genome Institute"/>
            <person name="Ahrendt S."/>
            <person name="Riley R."/>
            <person name="Andreopoulos W."/>
            <person name="Labutti K."/>
            <person name="Pangilinan J."/>
            <person name="Ruiz-Duenas F.J."/>
            <person name="Barrasa J.M."/>
            <person name="Sanchez-Garcia M."/>
            <person name="Camarero S."/>
            <person name="Miyauchi S."/>
            <person name="Serrano A."/>
            <person name="Linde D."/>
            <person name="Babiker R."/>
            <person name="Drula E."/>
            <person name="Ayuso-Fernandez I."/>
            <person name="Pacheco R."/>
            <person name="Padilla G."/>
            <person name="Ferreira P."/>
            <person name="Barriuso J."/>
            <person name="Kellner H."/>
            <person name="Castanera R."/>
            <person name="Alfaro M."/>
            <person name="Ramirez L."/>
            <person name="Pisabarro A.G."/>
            <person name="Kuo A."/>
            <person name="Tritt A."/>
            <person name="Lipzen A."/>
            <person name="He G."/>
            <person name="Yan M."/>
            <person name="Ng V."/>
            <person name="Cullen D."/>
            <person name="Martin F."/>
            <person name="Rosso M.-N."/>
            <person name="Henrissat B."/>
            <person name="Hibbett D."/>
            <person name="Martinez A.T."/>
            <person name="Grigoriev I.V."/>
        </authorList>
    </citation>
    <scope>NUCLEOTIDE SEQUENCE</scope>
    <source>
        <strain evidence="1">CBS 247.69</strain>
    </source>
</reference>
<accession>A0A9P5XTP0</accession>
<dbReference type="AlphaFoldDB" id="A0A9P5XTP0"/>
<evidence type="ECO:0000313" key="2">
    <source>
        <dbReference type="Proteomes" id="UP000807353"/>
    </source>
</evidence>
<proteinExistence type="predicted"/>
<comment type="caution">
    <text evidence="1">The sequence shown here is derived from an EMBL/GenBank/DDBJ whole genome shotgun (WGS) entry which is preliminary data.</text>
</comment>
<gene>
    <name evidence="1" type="ORF">BDZ94DRAFT_1275095</name>
</gene>
<organism evidence="1 2">
    <name type="scientific">Collybia nuda</name>
    <dbReference type="NCBI Taxonomy" id="64659"/>
    <lineage>
        <taxon>Eukaryota</taxon>
        <taxon>Fungi</taxon>
        <taxon>Dikarya</taxon>
        <taxon>Basidiomycota</taxon>
        <taxon>Agaricomycotina</taxon>
        <taxon>Agaricomycetes</taxon>
        <taxon>Agaricomycetidae</taxon>
        <taxon>Agaricales</taxon>
        <taxon>Tricholomatineae</taxon>
        <taxon>Clitocybaceae</taxon>
        <taxon>Collybia</taxon>
    </lineage>
</organism>
<sequence>MLPTTHSSVRHSICKPFRYIRINSIPFHTVLTISNLSPFLAFCCCCNVHVLP</sequence>